<accession>A0A9D2GSL0</accession>
<keyword evidence="1" id="KW-0732">Signal</keyword>
<comment type="caution">
    <text evidence="2">The sequence shown here is derived from an EMBL/GenBank/DDBJ whole genome shotgun (WGS) entry which is preliminary data.</text>
</comment>
<gene>
    <name evidence="2" type="ORF">H9804_05000</name>
</gene>
<feature type="signal peptide" evidence="1">
    <location>
        <begin position="1"/>
        <end position="19"/>
    </location>
</feature>
<reference evidence="2" key="2">
    <citation type="submission" date="2021-04" db="EMBL/GenBank/DDBJ databases">
        <authorList>
            <person name="Gilroy R."/>
        </authorList>
    </citation>
    <scope>NUCLEOTIDE SEQUENCE</scope>
    <source>
        <strain evidence="2">ChiW4-1371</strain>
    </source>
</reference>
<dbReference type="EMBL" id="DXAQ01000078">
    <property type="protein sequence ID" value="HIZ89283.1"/>
    <property type="molecule type" value="Genomic_DNA"/>
</dbReference>
<name>A0A9D2GSL0_9BACT</name>
<dbReference type="AlphaFoldDB" id="A0A9D2GSL0"/>
<protein>
    <submittedName>
        <fullName evidence="2">LPP20 family lipoprotein</fullName>
    </submittedName>
</protein>
<organism evidence="2 3">
    <name type="scientific">Candidatus Mucispirillum faecigallinarum</name>
    <dbReference type="NCBI Taxonomy" id="2838699"/>
    <lineage>
        <taxon>Bacteria</taxon>
        <taxon>Pseudomonadati</taxon>
        <taxon>Deferribacterota</taxon>
        <taxon>Deferribacteres</taxon>
        <taxon>Deferribacterales</taxon>
        <taxon>Mucispirillaceae</taxon>
        <taxon>Mucispirillum</taxon>
    </lineage>
</organism>
<dbReference type="Proteomes" id="UP000824176">
    <property type="component" value="Unassembled WGS sequence"/>
</dbReference>
<keyword evidence="2" id="KW-0449">Lipoprotein</keyword>
<proteinExistence type="predicted"/>
<evidence type="ECO:0000313" key="2">
    <source>
        <dbReference type="EMBL" id="HIZ89283.1"/>
    </source>
</evidence>
<dbReference type="Gene3D" id="3.10.28.20">
    <property type="entry name" value="Acetamidase/Formamidase-like domains"/>
    <property type="match status" value="1"/>
</dbReference>
<sequence length="457" mass="51601">MKKFILFLFIFFISYNGYSADLQGVGYGSTMDEAKQEALSDLSASIKVQVFSKHEQTTYKTNDKVKSDYTRFTKLSTNVPLLNPSIYYSREKGKQKAVAKIDNPALYSEKLTDIAEKINDITKDVRPDGDKALNYRILKSVQNLYDEYESYKLVADVLGVTGYIEPNISSAEALKMIVEMQETPPSLEVAAEVLTKEMNEKNIYVAPVMYAGRQDVTEFGSFFKDMLSAKVNSVKVEEDGKNKLSCTYGLSGADYIITCSLITGVSKVLKSSVVKVPKELITMNAVPKTDASSILNSYTPPKTDYKIWIKISTDGDPSFLRENEPFTLLVKANKPGYIYFLTLNNAPEGEANILPLGWNNQFIKYIDESHVNKWVSLGQFRVGPPFGSETLYAFGLEREPQPEYIVPEYTLNKIGYLRNVRPEVLLQDVLYLFKRQQGDKTMAQITYSTAPNRKKMQ</sequence>
<reference evidence="2" key="1">
    <citation type="journal article" date="2021" name="PeerJ">
        <title>Extensive microbial diversity within the chicken gut microbiome revealed by metagenomics and culture.</title>
        <authorList>
            <person name="Gilroy R."/>
            <person name="Ravi A."/>
            <person name="Getino M."/>
            <person name="Pursley I."/>
            <person name="Horton D.L."/>
            <person name="Alikhan N.F."/>
            <person name="Baker D."/>
            <person name="Gharbi K."/>
            <person name="Hall N."/>
            <person name="Watson M."/>
            <person name="Adriaenssens E.M."/>
            <person name="Foster-Nyarko E."/>
            <person name="Jarju S."/>
            <person name="Secka A."/>
            <person name="Antonio M."/>
            <person name="Oren A."/>
            <person name="Chaudhuri R.R."/>
            <person name="La Ragione R."/>
            <person name="Hildebrand F."/>
            <person name="Pallen M.J."/>
        </authorList>
    </citation>
    <scope>NUCLEOTIDE SEQUENCE</scope>
    <source>
        <strain evidence="2">ChiW4-1371</strain>
    </source>
</reference>
<feature type="chain" id="PRO_5038517242" evidence="1">
    <location>
        <begin position="20"/>
        <end position="457"/>
    </location>
</feature>
<evidence type="ECO:0000313" key="3">
    <source>
        <dbReference type="Proteomes" id="UP000824176"/>
    </source>
</evidence>
<evidence type="ECO:0000256" key="1">
    <source>
        <dbReference type="SAM" id="SignalP"/>
    </source>
</evidence>